<dbReference type="AlphaFoldDB" id="A0A4R9M106"/>
<evidence type="ECO:0000313" key="8">
    <source>
        <dbReference type="EMBL" id="TGN19631.1"/>
    </source>
</evidence>
<dbReference type="GO" id="GO:0071763">
    <property type="term" value="P:nuclear membrane organization"/>
    <property type="evidence" value="ECO:0007669"/>
    <property type="project" value="TreeGrafter"/>
</dbReference>
<organism evidence="8 9">
    <name type="scientific">Leptospira idonii</name>
    <dbReference type="NCBI Taxonomy" id="1193500"/>
    <lineage>
        <taxon>Bacteria</taxon>
        <taxon>Pseudomonadati</taxon>
        <taxon>Spirochaetota</taxon>
        <taxon>Spirochaetia</taxon>
        <taxon>Leptospirales</taxon>
        <taxon>Leptospiraceae</taxon>
        <taxon>Leptospira</taxon>
    </lineage>
</organism>
<evidence type="ECO:0000256" key="7">
    <source>
        <dbReference type="SAM" id="Phobius"/>
    </source>
</evidence>
<dbReference type="RefSeq" id="WP_135759947.1">
    <property type="nucleotide sequence ID" value="NZ_RQHW01000028.1"/>
</dbReference>
<accession>A0A4R9M106</accession>
<evidence type="ECO:0000256" key="6">
    <source>
        <dbReference type="ARBA" id="ARBA00023136"/>
    </source>
</evidence>
<dbReference type="PANTHER" id="PTHR13416">
    <property type="match status" value="1"/>
</dbReference>
<comment type="subcellular location">
    <subcellularLocation>
        <location evidence="1">Endomembrane system</location>
        <topology evidence="1">Multi-pass membrane protein</topology>
    </subcellularLocation>
    <subcellularLocation>
        <location evidence="2">Endoplasmic reticulum membrane</location>
    </subcellularLocation>
</comment>
<dbReference type="GO" id="GO:0012505">
    <property type="term" value="C:endomembrane system"/>
    <property type="evidence" value="ECO:0007669"/>
    <property type="project" value="UniProtKB-SubCell"/>
</dbReference>
<evidence type="ECO:0000256" key="2">
    <source>
        <dbReference type="ARBA" id="ARBA00004586"/>
    </source>
</evidence>
<evidence type="ECO:0000256" key="1">
    <source>
        <dbReference type="ARBA" id="ARBA00004127"/>
    </source>
</evidence>
<dbReference type="PANTHER" id="PTHR13416:SF2">
    <property type="entry name" value="TRANSMEMBRANE PROTEIN 43"/>
    <property type="match status" value="1"/>
</dbReference>
<name>A0A4R9M106_9LEPT</name>
<feature type="transmembrane region" description="Helical" evidence="7">
    <location>
        <begin position="271"/>
        <end position="292"/>
    </location>
</feature>
<feature type="transmembrane region" description="Helical" evidence="7">
    <location>
        <begin position="334"/>
        <end position="357"/>
    </location>
</feature>
<dbReference type="Pfam" id="PF07787">
    <property type="entry name" value="TMEM43"/>
    <property type="match status" value="1"/>
</dbReference>
<dbReference type="EMBL" id="RQHW01000028">
    <property type="protein sequence ID" value="TGN19631.1"/>
    <property type="molecule type" value="Genomic_DNA"/>
</dbReference>
<dbReference type="Proteomes" id="UP000298058">
    <property type="component" value="Unassembled WGS sequence"/>
</dbReference>
<sequence length="370" mass="40401">MLGNFTESLKGTLGGVVLIIVSFPILFLNEGRSVDVAKGLEEGAALVVSINPTQDLGKYDGKLIHASGEAKAGAKIKDSDFAIDEAGLGLFRTVEMYQWKEEVTEDSEKKSKKEYTYHEEWSSFKIDSSKFKEKSGHSNPNFPYEAETFYADSVTLGNIDFSTPLIQSIPTNDELTYDQATINRLKAKFGAKAKIHDGQIYLGKDPAEPEIGDIRVSHKIAPEGTASVIGLLDGNSLNGYQTKRDTTILVFSYGKKDAATMFREEQEANTFLTWILRLVGFLVMFFGFKLLFGPIAAAGGWIPILGGILEMGVSLVAGILSFSLSFTTIAIAWIFFRPLLGIGLLLLGGGAFAFLMYQKGKFGNKPPVTN</sequence>
<dbReference type="InterPro" id="IPR012430">
    <property type="entry name" value="TMEM43_fam"/>
</dbReference>
<keyword evidence="5 7" id="KW-1133">Transmembrane helix</keyword>
<dbReference type="OrthoDB" id="273988at2"/>
<keyword evidence="6 7" id="KW-0472">Membrane</keyword>
<evidence type="ECO:0000256" key="5">
    <source>
        <dbReference type="ARBA" id="ARBA00022989"/>
    </source>
</evidence>
<evidence type="ECO:0000256" key="3">
    <source>
        <dbReference type="ARBA" id="ARBA00022692"/>
    </source>
</evidence>
<dbReference type="GO" id="GO:0006629">
    <property type="term" value="P:lipid metabolic process"/>
    <property type="evidence" value="ECO:0007669"/>
    <property type="project" value="TreeGrafter"/>
</dbReference>
<gene>
    <name evidence="8" type="ORF">EHS15_07555</name>
</gene>
<feature type="transmembrane region" description="Helical" evidence="7">
    <location>
        <begin position="12"/>
        <end position="28"/>
    </location>
</feature>
<keyword evidence="4" id="KW-0256">Endoplasmic reticulum</keyword>
<evidence type="ECO:0000256" key="4">
    <source>
        <dbReference type="ARBA" id="ARBA00022824"/>
    </source>
</evidence>
<feature type="transmembrane region" description="Helical" evidence="7">
    <location>
        <begin position="298"/>
        <end position="322"/>
    </location>
</feature>
<proteinExistence type="predicted"/>
<evidence type="ECO:0000313" key="9">
    <source>
        <dbReference type="Proteomes" id="UP000298058"/>
    </source>
</evidence>
<keyword evidence="9" id="KW-1185">Reference proteome</keyword>
<reference evidence="8" key="1">
    <citation type="journal article" date="2019" name="PLoS Negl. Trop. Dis.">
        <title>Revisiting the worldwide diversity of Leptospira species in the environment.</title>
        <authorList>
            <person name="Vincent A.T."/>
            <person name="Schiettekatte O."/>
            <person name="Bourhy P."/>
            <person name="Veyrier F.J."/>
            <person name="Picardeau M."/>
        </authorList>
    </citation>
    <scope>NUCLEOTIDE SEQUENCE [LARGE SCALE GENOMIC DNA]</scope>
    <source>
        <strain evidence="8">201300427</strain>
    </source>
</reference>
<comment type="caution">
    <text evidence="8">The sequence shown here is derived from an EMBL/GenBank/DDBJ whole genome shotgun (WGS) entry which is preliminary data.</text>
</comment>
<keyword evidence="3 7" id="KW-0812">Transmembrane</keyword>
<protein>
    <submittedName>
        <fullName evidence="8">Uncharacterized protein</fullName>
    </submittedName>
</protein>